<evidence type="ECO:0000313" key="3">
    <source>
        <dbReference type="Proteomes" id="UP000638648"/>
    </source>
</evidence>
<dbReference type="AlphaFoldDB" id="A0A927RDD3"/>
<name>A0A927RDD3_9ACTN</name>
<comment type="caution">
    <text evidence="2">The sequence shown here is derived from an EMBL/GenBank/DDBJ whole genome shotgun (WGS) entry which is preliminary data.</text>
</comment>
<dbReference type="RefSeq" id="WP_192751880.1">
    <property type="nucleotide sequence ID" value="NZ_BAABJL010000040.1"/>
</dbReference>
<sequence length="158" mass="16723">MTQVAGSYMVPPVSWSMRFTELARLAGSAVQAQATSQPGPLSDADVRDLAYDVQMLAAAADEWALEASRLAQDAKATAEHVLNKNLGTVVGSTSLQIELNRLAQHLYGIPQQEAEPGTTTEQSSHRTVVDGRPSLGRAVNTIAAAVVVDLIRSRGGAR</sequence>
<dbReference type="EMBL" id="JADBEM010000001">
    <property type="protein sequence ID" value="MBE1608025.1"/>
    <property type="molecule type" value="Genomic_DNA"/>
</dbReference>
<proteinExistence type="predicted"/>
<feature type="region of interest" description="Disordered" evidence="1">
    <location>
        <begin position="113"/>
        <end position="132"/>
    </location>
</feature>
<organism evidence="2 3">
    <name type="scientific">Actinopolymorpha pittospori</name>
    <dbReference type="NCBI Taxonomy" id="648752"/>
    <lineage>
        <taxon>Bacteria</taxon>
        <taxon>Bacillati</taxon>
        <taxon>Actinomycetota</taxon>
        <taxon>Actinomycetes</taxon>
        <taxon>Propionibacteriales</taxon>
        <taxon>Actinopolymorphaceae</taxon>
        <taxon>Actinopolymorpha</taxon>
    </lineage>
</organism>
<evidence type="ECO:0000313" key="2">
    <source>
        <dbReference type="EMBL" id="MBE1608025.1"/>
    </source>
</evidence>
<gene>
    <name evidence="2" type="ORF">HEB94_004873</name>
</gene>
<accession>A0A927RDD3</accession>
<reference evidence="2" key="1">
    <citation type="submission" date="2020-10" db="EMBL/GenBank/DDBJ databases">
        <title>Sequencing the genomes of 1000 actinobacteria strains.</title>
        <authorList>
            <person name="Klenk H.-P."/>
        </authorList>
    </citation>
    <scope>NUCLEOTIDE SEQUENCE</scope>
    <source>
        <strain evidence="2">DSM 45354</strain>
    </source>
</reference>
<evidence type="ECO:0000256" key="1">
    <source>
        <dbReference type="SAM" id="MobiDB-lite"/>
    </source>
</evidence>
<protein>
    <submittedName>
        <fullName evidence="2">Uncharacterized protein</fullName>
    </submittedName>
</protein>
<dbReference type="Proteomes" id="UP000638648">
    <property type="component" value="Unassembled WGS sequence"/>
</dbReference>
<keyword evidence="3" id="KW-1185">Reference proteome</keyword>